<gene>
    <name evidence="1" type="ORF">FD30_GL000144</name>
</gene>
<name>A0A0R1JRL7_9LACO</name>
<reference evidence="1 2" key="1">
    <citation type="journal article" date="2015" name="Genome Announc.">
        <title>Expanding the biotechnology potential of lactobacilli through comparative genomics of 213 strains and associated genera.</title>
        <authorList>
            <person name="Sun Z."/>
            <person name="Harris H.M."/>
            <person name="McCann A."/>
            <person name="Guo C."/>
            <person name="Argimon S."/>
            <person name="Zhang W."/>
            <person name="Yang X."/>
            <person name="Jeffery I.B."/>
            <person name="Cooney J.C."/>
            <person name="Kagawa T.F."/>
            <person name="Liu W."/>
            <person name="Song Y."/>
            <person name="Salvetti E."/>
            <person name="Wrobel A."/>
            <person name="Rasinkangas P."/>
            <person name="Parkhill J."/>
            <person name="Rea M.C."/>
            <person name="O'Sullivan O."/>
            <person name="Ritari J."/>
            <person name="Douillard F.P."/>
            <person name="Paul Ross R."/>
            <person name="Yang R."/>
            <person name="Briner A.E."/>
            <person name="Felis G.E."/>
            <person name="de Vos W.M."/>
            <person name="Barrangou R."/>
            <person name="Klaenhammer T.R."/>
            <person name="Caufield P.W."/>
            <person name="Cui Y."/>
            <person name="Zhang H."/>
            <person name="O'Toole P.W."/>
        </authorList>
    </citation>
    <scope>NUCLEOTIDE SEQUENCE [LARGE SCALE GENOMIC DNA]</scope>
    <source>
        <strain evidence="1 2">DSM 19117</strain>
    </source>
</reference>
<evidence type="ECO:0000313" key="2">
    <source>
        <dbReference type="Proteomes" id="UP000051162"/>
    </source>
</evidence>
<dbReference type="PATRIC" id="fig|1423773.3.peg.146"/>
<protein>
    <submittedName>
        <fullName evidence="1">Uncharacterized protein</fullName>
    </submittedName>
</protein>
<dbReference type="EMBL" id="AZDT01000053">
    <property type="protein sequence ID" value="KRK73768.1"/>
    <property type="molecule type" value="Genomic_DNA"/>
</dbReference>
<keyword evidence="2" id="KW-1185">Reference proteome</keyword>
<organism evidence="1 2">
    <name type="scientific">Levilactobacillus namurensis DSM 19117</name>
    <dbReference type="NCBI Taxonomy" id="1423773"/>
    <lineage>
        <taxon>Bacteria</taxon>
        <taxon>Bacillati</taxon>
        <taxon>Bacillota</taxon>
        <taxon>Bacilli</taxon>
        <taxon>Lactobacillales</taxon>
        <taxon>Lactobacillaceae</taxon>
        <taxon>Levilactobacillus</taxon>
    </lineage>
</organism>
<accession>A0A0R1JRL7</accession>
<dbReference type="Proteomes" id="UP000051162">
    <property type="component" value="Unassembled WGS sequence"/>
</dbReference>
<evidence type="ECO:0000313" key="1">
    <source>
        <dbReference type="EMBL" id="KRK73768.1"/>
    </source>
</evidence>
<comment type="caution">
    <text evidence="1">The sequence shown here is derived from an EMBL/GenBank/DDBJ whole genome shotgun (WGS) entry which is preliminary data.</text>
</comment>
<proteinExistence type="predicted"/>
<sequence length="56" mass="6319">MVSFGLVSVLSWLTQRPILKTALWLQVVPTTLQPLQAQPVRRMKATTGKADEGHYR</sequence>
<dbReference type="AlphaFoldDB" id="A0A0R1JRL7"/>